<name>A0A5B7F578_PORTR</name>
<feature type="compositionally biased region" description="Basic and acidic residues" evidence="1">
    <location>
        <begin position="247"/>
        <end position="261"/>
    </location>
</feature>
<dbReference type="EMBL" id="VSRR010004637">
    <property type="protein sequence ID" value="MPC40263.1"/>
    <property type="molecule type" value="Genomic_DNA"/>
</dbReference>
<evidence type="ECO:0000313" key="3">
    <source>
        <dbReference type="Proteomes" id="UP000324222"/>
    </source>
</evidence>
<sequence>MCGTNSAIDKTGDSAMVGSRDSDAGDHVGLITSFRNRMKPWGEFQEQFLSEYGFIQEKVNIGNRYSCSQLPILLVRIMGEGRRDEDEGEREEWARRRYPRRKYTSSLSDYRSIIIVSELTLSPGDAGRPHHHGHHASSHGSLHTIVASPAPNLHAQLSVRTLTGGAGGGVAVSAAPRHSGFGVSVRFQFPRKGVLYKKWCSLRSHFTLRFDQYFHFAHVRKADRQTDRQAGRNTYTTLKFLTAHKTRDSKNYSEGKRDEGKNTTAGQGFQLEDPRL</sequence>
<feature type="region of interest" description="Disordered" evidence="1">
    <location>
        <begin position="247"/>
        <end position="276"/>
    </location>
</feature>
<evidence type="ECO:0000256" key="1">
    <source>
        <dbReference type="SAM" id="MobiDB-lite"/>
    </source>
</evidence>
<protein>
    <submittedName>
        <fullName evidence="2">Uncharacterized protein</fullName>
    </submittedName>
</protein>
<dbReference type="AlphaFoldDB" id="A0A5B7F578"/>
<accession>A0A5B7F578</accession>
<proteinExistence type="predicted"/>
<dbReference type="Proteomes" id="UP000324222">
    <property type="component" value="Unassembled WGS sequence"/>
</dbReference>
<organism evidence="2 3">
    <name type="scientific">Portunus trituberculatus</name>
    <name type="common">Swimming crab</name>
    <name type="synonym">Neptunus trituberculatus</name>
    <dbReference type="NCBI Taxonomy" id="210409"/>
    <lineage>
        <taxon>Eukaryota</taxon>
        <taxon>Metazoa</taxon>
        <taxon>Ecdysozoa</taxon>
        <taxon>Arthropoda</taxon>
        <taxon>Crustacea</taxon>
        <taxon>Multicrustacea</taxon>
        <taxon>Malacostraca</taxon>
        <taxon>Eumalacostraca</taxon>
        <taxon>Eucarida</taxon>
        <taxon>Decapoda</taxon>
        <taxon>Pleocyemata</taxon>
        <taxon>Brachyura</taxon>
        <taxon>Eubrachyura</taxon>
        <taxon>Portunoidea</taxon>
        <taxon>Portunidae</taxon>
        <taxon>Portuninae</taxon>
        <taxon>Portunus</taxon>
    </lineage>
</organism>
<gene>
    <name evidence="2" type="ORF">E2C01_033819</name>
</gene>
<feature type="region of interest" description="Disordered" evidence="1">
    <location>
        <begin position="1"/>
        <end position="21"/>
    </location>
</feature>
<evidence type="ECO:0000313" key="2">
    <source>
        <dbReference type="EMBL" id="MPC40263.1"/>
    </source>
</evidence>
<comment type="caution">
    <text evidence="2">The sequence shown here is derived from an EMBL/GenBank/DDBJ whole genome shotgun (WGS) entry which is preliminary data.</text>
</comment>
<keyword evidence="3" id="KW-1185">Reference proteome</keyword>
<reference evidence="2 3" key="1">
    <citation type="submission" date="2019-05" db="EMBL/GenBank/DDBJ databases">
        <title>Another draft genome of Portunus trituberculatus and its Hox gene families provides insights of decapod evolution.</title>
        <authorList>
            <person name="Jeong J.-H."/>
            <person name="Song I."/>
            <person name="Kim S."/>
            <person name="Choi T."/>
            <person name="Kim D."/>
            <person name="Ryu S."/>
            <person name="Kim W."/>
        </authorList>
    </citation>
    <scope>NUCLEOTIDE SEQUENCE [LARGE SCALE GENOMIC DNA]</scope>
    <source>
        <tissue evidence="2">Muscle</tissue>
    </source>
</reference>